<dbReference type="AlphaFoldDB" id="A0A2A4JAS7"/>
<proteinExistence type="predicted"/>
<evidence type="ECO:0000256" key="1">
    <source>
        <dbReference type="SAM" id="MobiDB-lite"/>
    </source>
</evidence>
<feature type="region of interest" description="Disordered" evidence="1">
    <location>
        <begin position="1"/>
        <end position="61"/>
    </location>
</feature>
<organism evidence="2">
    <name type="scientific">Heliothis virescens</name>
    <name type="common">Tobacco budworm moth</name>
    <dbReference type="NCBI Taxonomy" id="7102"/>
    <lineage>
        <taxon>Eukaryota</taxon>
        <taxon>Metazoa</taxon>
        <taxon>Ecdysozoa</taxon>
        <taxon>Arthropoda</taxon>
        <taxon>Hexapoda</taxon>
        <taxon>Insecta</taxon>
        <taxon>Pterygota</taxon>
        <taxon>Neoptera</taxon>
        <taxon>Endopterygota</taxon>
        <taxon>Lepidoptera</taxon>
        <taxon>Glossata</taxon>
        <taxon>Ditrysia</taxon>
        <taxon>Noctuoidea</taxon>
        <taxon>Noctuidae</taxon>
        <taxon>Heliothinae</taxon>
        <taxon>Heliothis</taxon>
    </lineage>
</organism>
<accession>A0A2A4JAS7</accession>
<feature type="compositionally biased region" description="Low complexity" evidence="1">
    <location>
        <begin position="21"/>
        <end position="30"/>
    </location>
</feature>
<evidence type="ECO:0000313" key="2">
    <source>
        <dbReference type="EMBL" id="PCG69071.1"/>
    </source>
</evidence>
<reference evidence="2" key="1">
    <citation type="submission" date="2017-09" db="EMBL/GenBank/DDBJ databases">
        <title>Contemporary evolution of a Lepidopteran species, Heliothis virescens, in response to modern agricultural practices.</title>
        <authorList>
            <person name="Fritz M.L."/>
            <person name="Deyonke A.M."/>
            <person name="Papanicolaou A."/>
            <person name="Micinski S."/>
            <person name="Westbrook J."/>
            <person name="Gould F."/>
        </authorList>
    </citation>
    <scope>NUCLEOTIDE SEQUENCE [LARGE SCALE GENOMIC DNA]</scope>
    <source>
        <strain evidence="2">HvINT-</strain>
        <tissue evidence="2">Whole body</tissue>
    </source>
</reference>
<name>A0A2A4JAS7_HELVI</name>
<feature type="region of interest" description="Disordered" evidence="1">
    <location>
        <begin position="513"/>
        <end position="551"/>
    </location>
</feature>
<gene>
    <name evidence="2" type="ORF">B5V51_4528</name>
</gene>
<dbReference type="EMBL" id="NWSH01002132">
    <property type="protein sequence ID" value="PCG69071.1"/>
    <property type="molecule type" value="Genomic_DNA"/>
</dbReference>
<protein>
    <submittedName>
        <fullName evidence="2">Uncharacterized protein</fullName>
    </submittedName>
</protein>
<sequence>MGNLSESLSVVEPTPVSAPATTEPTVTNTTSSLEAALSSMKQLSVSDAPPPQHQPQHHRPKTVGQQNVYAHHAVSHHPPVYGANVYAPQQVNSTNASLTGASGMSASAYPSSVTLTQYQPIINSYQTSSSAGPYGGSALYTAAPYTAYQPSAQPKQPPKETQQQQYDSSVASSNSLTSTTTQTQTSTAKVATTTVAGHGSGYAGGALYGAGATPAYAPYDDQLMRSTLPHHMGGYYEVGYGGRDATFGLSAGERFGRTDAASPQQVPAAALPPGYAYFAYQPPPTTYQYGVYPTRHAHAVPAHHQLIPGAAVISHIIASGMSASAYPSSVTLTQYQPIINSYQRHAHAVPAHHQLIPGAAVISHIIASGMSASAYPSSVTLTQYQPIINSYQRHAHAVPAHHQLIPGAAVISHIIASGMSASAYPSSVTLTQYQPIINSYQRHAHAVPAHHQLIPGAAVISHIIASGMSASAYPSSVTLTQYQPIINSYQTSSSAGPYGGSALYTAAPYTAYQPSAQPKQPPKETQQQQYDSSVASSNSLTSTTTQTQTSTAKVATTTVAGHGSGYAGGALYGAGATPAYAPYDDQLMRSTLPHHMGGYYEVGYGGRDATFGLSAGERFGRTDAASPQQVPAAALPPGYAYFAYQPPPTTYQYGVYPTGKVSTYTQQQPYDAQDSYKPVASQGLGRLCFIKRKKKCIHFYEYDHTCLSPWHRRNFRVRADVFRFHVTRRSVGPNSARICEGKVSTYTQQQPYDAQDSYKPVASQGLGRLCFIKRKKKCIHFYEYDHTCLSPWHRRNFRVRADVFRFHVVTAQHFDKKTE</sequence>
<feature type="region of interest" description="Disordered" evidence="1">
    <location>
        <begin position="149"/>
        <end position="188"/>
    </location>
</feature>
<comment type="caution">
    <text evidence="2">The sequence shown here is derived from an EMBL/GenBank/DDBJ whole genome shotgun (WGS) entry which is preliminary data.</text>
</comment>
<feature type="compositionally biased region" description="Low complexity" evidence="1">
    <location>
        <begin position="159"/>
        <end position="188"/>
    </location>
</feature>
<feature type="compositionally biased region" description="Low complexity" evidence="1">
    <location>
        <begin position="523"/>
        <end position="551"/>
    </location>
</feature>